<accession>A0ABT8QZ18</accession>
<name>A0ABT8QZ18_9FIRM</name>
<gene>
    <name evidence="1" type="ORF">M8H41_24065</name>
</gene>
<dbReference type="Proteomes" id="UP001176021">
    <property type="component" value="Unassembled WGS sequence"/>
</dbReference>
<comment type="caution">
    <text evidence="1">The sequence shown here is derived from an EMBL/GenBank/DDBJ whole genome shotgun (WGS) entry which is preliminary data.</text>
</comment>
<reference evidence="1" key="1">
    <citation type="submission" date="2022-05" db="EMBL/GenBank/DDBJ databases">
        <title>Expanded diversity of anoxic marine methylotrophy in a Black Sea sulfate reducing microorganism.</title>
        <authorList>
            <person name="Fischer P.Q."/>
            <person name="Stams A.J.M."/>
            <person name="Villanueva L."/>
            <person name="Sousa D.Z."/>
        </authorList>
    </citation>
    <scope>NUCLEOTIDE SEQUENCE</scope>
    <source>
        <strain evidence="1">P130</strain>
    </source>
</reference>
<dbReference type="RefSeq" id="WP_302050290.1">
    <property type="nucleotide sequence ID" value="NZ_JAMJEV010000035.1"/>
</dbReference>
<organism evidence="1 2">
    <name type="scientific">Desulfosporosinus nitroreducens</name>
    <dbReference type="NCBI Taxonomy" id="2018668"/>
    <lineage>
        <taxon>Bacteria</taxon>
        <taxon>Bacillati</taxon>
        <taxon>Bacillota</taxon>
        <taxon>Clostridia</taxon>
        <taxon>Eubacteriales</taxon>
        <taxon>Desulfitobacteriaceae</taxon>
        <taxon>Desulfosporosinus</taxon>
    </lineage>
</organism>
<keyword evidence="2" id="KW-1185">Reference proteome</keyword>
<proteinExistence type="predicted"/>
<protein>
    <submittedName>
        <fullName evidence="1">Uncharacterized protein</fullName>
    </submittedName>
</protein>
<evidence type="ECO:0000313" key="2">
    <source>
        <dbReference type="Proteomes" id="UP001176021"/>
    </source>
</evidence>
<sequence>MNKEDYLKLDENSKYNFLSSELAAGKDFNQILASIGMSKEELAKQGFYNVKGKIMRKPIKGYGTPK</sequence>
<dbReference type="EMBL" id="JAMJEV010000035">
    <property type="protein sequence ID" value="MDO0825885.1"/>
    <property type="molecule type" value="Genomic_DNA"/>
</dbReference>
<evidence type="ECO:0000313" key="1">
    <source>
        <dbReference type="EMBL" id="MDO0825885.1"/>
    </source>
</evidence>